<feature type="compositionally biased region" description="Basic and acidic residues" evidence="1">
    <location>
        <begin position="53"/>
        <end position="64"/>
    </location>
</feature>
<sequence>MTKKQIVTDRNKPTSKTQNLNLMGIRRRPPESVTIIPPVIITESDEVSVKSPQSEHKSENKEVVPPETQPENLETNEEVIGSELCVAEEEIGRRSRLPSEDEVDTETIQAVARGLLATPHPAKRGSGGIPNLASLPQWLSQEDDEVMMEGGGTAEPPATPVGRDELALRRHRFFSDLLQAHQAGTEHRVRFDPLGPTVAGGEYHNRTLEVI</sequence>
<accession>A0AAD8AEH0</accession>
<dbReference type="EMBL" id="JASPKZ010001596">
    <property type="protein sequence ID" value="KAJ9597624.1"/>
    <property type="molecule type" value="Genomic_DNA"/>
</dbReference>
<keyword evidence="3" id="KW-1185">Reference proteome</keyword>
<evidence type="ECO:0000313" key="2">
    <source>
        <dbReference type="EMBL" id="KAJ9597624.1"/>
    </source>
</evidence>
<feature type="compositionally biased region" description="Basic and acidic residues" evidence="1">
    <location>
        <begin position="1"/>
        <end position="12"/>
    </location>
</feature>
<evidence type="ECO:0000256" key="1">
    <source>
        <dbReference type="SAM" id="MobiDB-lite"/>
    </source>
</evidence>
<proteinExistence type="predicted"/>
<organism evidence="2 3">
    <name type="scientific">Diploptera punctata</name>
    <name type="common">Pacific beetle cockroach</name>
    <dbReference type="NCBI Taxonomy" id="6984"/>
    <lineage>
        <taxon>Eukaryota</taxon>
        <taxon>Metazoa</taxon>
        <taxon>Ecdysozoa</taxon>
        <taxon>Arthropoda</taxon>
        <taxon>Hexapoda</taxon>
        <taxon>Insecta</taxon>
        <taxon>Pterygota</taxon>
        <taxon>Neoptera</taxon>
        <taxon>Polyneoptera</taxon>
        <taxon>Dictyoptera</taxon>
        <taxon>Blattodea</taxon>
        <taxon>Blaberoidea</taxon>
        <taxon>Blaberidae</taxon>
        <taxon>Diplopterinae</taxon>
        <taxon>Diploptera</taxon>
    </lineage>
</organism>
<reference evidence="2" key="1">
    <citation type="journal article" date="2023" name="IScience">
        <title>Live-bearing cockroach genome reveals convergent evolutionary mechanisms linked to viviparity in insects and beyond.</title>
        <authorList>
            <person name="Fouks B."/>
            <person name="Harrison M.C."/>
            <person name="Mikhailova A.A."/>
            <person name="Marchal E."/>
            <person name="English S."/>
            <person name="Carruthers M."/>
            <person name="Jennings E.C."/>
            <person name="Chiamaka E.L."/>
            <person name="Frigard R.A."/>
            <person name="Pippel M."/>
            <person name="Attardo G.M."/>
            <person name="Benoit J.B."/>
            <person name="Bornberg-Bauer E."/>
            <person name="Tobe S.S."/>
        </authorList>
    </citation>
    <scope>NUCLEOTIDE SEQUENCE</scope>
    <source>
        <strain evidence="2">Stay&amp;Tobe</strain>
    </source>
</reference>
<dbReference type="AlphaFoldDB" id="A0AAD8AEH0"/>
<evidence type="ECO:0000313" key="3">
    <source>
        <dbReference type="Proteomes" id="UP001233999"/>
    </source>
</evidence>
<feature type="region of interest" description="Disordered" evidence="1">
    <location>
        <begin position="1"/>
        <end position="76"/>
    </location>
</feature>
<gene>
    <name evidence="2" type="ORF">L9F63_011530</name>
</gene>
<dbReference type="Proteomes" id="UP001233999">
    <property type="component" value="Unassembled WGS sequence"/>
</dbReference>
<protein>
    <submittedName>
        <fullName evidence="2">Uncharacterized protein</fullName>
    </submittedName>
</protein>
<name>A0AAD8AEH0_DIPPU</name>
<reference evidence="2" key="2">
    <citation type="submission" date="2023-05" db="EMBL/GenBank/DDBJ databases">
        <authorList>
            <person name="Fouks B."/>
        </authorList>
    </citation>
    <scope>NUCLEOTIDE SEQUENCE</scope>
    <source>
        <strain evidence="2">Stay&amp;Tobe</strain>
        <tissue evidence="2">Testes</tissue>
    </source>
</reference>
<comment type="caution">
    <text evidence="2">The sequence shown here is derived from an EMBL/GenBank/DDBJ whole genome shotgun (WGS) entry which is preliminary data.</text>
</comment>